<name>A0ABX6NHX4_9BACT</name>
<evidence type="ECO:0000313" key="3">
    <source>
        <dbReference type="Proteomes" id="UP000503251"/>
    </source>
</evidence>
<gene>
    <name evidence="2" type="ORF">E8L03_15500</name>
</gene>
<feature type="region of interest" description="Disordered" evidence="1">
    <location>
        <begin position="84"/>
        <end position="109"/>
    </location>
</feature>
<feature type="compositionally biased region" description="Acidic residues" evidence="1">
    <location>
        <begin position="93"/>
        <end position="102"/>
    </location>
</feature>
<evidence type="ECO:0000256" key="1">
    <source>
        <dbReference type="SAM" id="MobiDB-lite"/>
    </source>
</evidence>
<dbReference type="EMBL" id="CP039543">
    <property type="protein sequence ID" value="QJT10248.1"/>
    <property type="molecule type" value="Genomic_DNA"/>
</dbReference>
<evidence type="ECO:0008006" key="4">
    <source>
        <dbReference type="Google" id="ProtNLM"/>
    </source>
</evidence>
<proteinExistence type="predicted"/>
<reference evidence="2 3" key="1">
    <citation type="submission" date="2019-04" db="EMBL/GenBank/DDBJ databases">
        <title>Isolation and culture of sulfate reducing bacteria from the cold seep of the South China Sea.</title>
        <authorList>
            <person name="Sun C."/>
            <person name="Liu R."/>
        </authorList>
    </citation>
    <scope>NUCLEOTIDE SEQUENCE [LARGE SCALE GENOMIC DNA]</scope>
    <source>
        <strain evidence="2 3">CS1</strain>
    </source>
</reference>
<keyword evidence="3" id="KW-1185">Reference proteome</keyword>
<organism evidence="2 3">
    <name type="scientific">Oceanidesulfovibrio marinus</name>
    <dbReference type="NCBI Taxonomy" id="370038"/>
    <lineage>
        <taxon>Bacteria</taxon>
        <taxon>Pseudomonadati</taxon>
        <taxon>Thermodesulfobacteriota</taxon>
        <taxon>Desulfovibrionia</taxon>
        <taxon>Desulfovibrionales</taxon>
        <taxon>Desulfovibrionaceae</taxon>
        <taxon>Oceanidesulfovibrio</taxon>
    </lineage>
</organism>
<evidence type="ECO:0000313" key="2">
    <source>
        <dbReference type="EMBL" id="QJT10248.1"/>
    </source>
</evidence>
<dbReference type="RefSeq" id="WP_171267844.1">
    <property type="nucleotide sequence ID" value="NZ_CP039543.1"/>
</dbReference>
<sequence length="280" mass="31620">MNKENVWFKNAAQIHRYLTCEVGDEYIYGDREVATKEHGLVFRVAQKTVYNHIDAALLKSRRGAGGFAKRTVDQYAKRELGDKVQVGSKGELPEPEESEGETELARSRRTMADAEVKEVDAQLKRIKLQEKLGEIIPLHQVERELGERQQAWKLYMTSFMRDHKSEIISAVGGDLDVAKEIIALVGGDEDKAEALSGWMFARSPVLLDLFRKRIIDGLNTFAMGEWFTDDLQEAWEKWDAARKEKAADTMAQLLELVDGDPDQASVAMSRFEVCPKGDAV</sequence>
<protein>
    <recommendedName>
        <fullName evidence="4">Terminase small subunit</fullName>
    </recommendedName>
</protein>
<accession>A0ABX6NHX4</accession>
<dbReference type="Proteomes" id="UP000503251">
    <property type="component" value="Chromosome"/>
</dbReference>